<dbReference type="Proteomes" id="UP001456513">
    <property type="component" value="Unassembled WGS sequence"/>
</dbReference>
<name>A0ABU9CXF0_9NOCA</name>
<organism evidence="2 3">
    <name type="scientific">Rhodococcus navarretei</name>
    <dbReference type="NCBI Taxonomy" id="3128981"/>
    <lineage>
        <taxon>Bacteria</taxon>
        <taxon>Bacillati</taxon>
        <taxon>Actinomycetota</taxon>
        <taxon>Actinomycetes</taxon>
        <taxon>Mycobacteriales</taxon>
        <taxon>Nocardiaceae</taxon>
        <taxon>Rhodococcus</taxon>
    </lineage>
</organism>
<protein>
    <recommendedName>
        <fullName evidence="4">Prokaryotic phospholipase A2</fullName>
    </recommendedName>
</protein>
<dbReference type="Gene3D" id="1.20.90.10">
    <property type="entry name" value="Phospholipase A2 domain"/>
    <property type="match status" value="1"/>
</dbReference>
<keyword evidence="3" id="KW-1185">Reference proteome</keyword>
<dbReference type="InterPro" id="IPR036444">
    <property type="entry name" value="PLipase_A2_dom_sf"/>
</dbReference>
<dbReference type="RefSeq" id="WP_341441590.1">
    <property type="nucleotide sequence ID" value="NZ_JBBPCN010000001.1"/>
</dbReference>
<evidence type="ECO:0008006" key="4">
    <source>
        <dbReference type="Google" id="ProtNLM"/>
    </source>
</evidence>
<reference evidence="2 3" key="1">
    <citation type="submission" date="2024-03" db="EMBL/GenBank/DDBJ databases">
        <title>Rhodococcus navarretei sp. nov. and Pseudarthrobacter quantumdoti sp. nov., two new species with the ability to biosynthesize Quantum Dots isolated from soil samples at Union Glacier, Antarctica.</title>
        <authorList>
            <person name="Vargas M."/>
        </authorList>
    </citation>
    <scope>NUCLEOTIDE SEQUENCE [LARGE SCALE GENOMIC DNA]</scope>
    <source>
        <strain evidence="2 3">EXRC-4A-4</strain>
    </source>
</reference>
<comment type="caution">
    <text evidence="2">The sequence shown here is derived from an EMBL/GenBank/DDBJ whole genome shotgun (WGS) entry which is preliminary data.</text>
</comment>
<feature type="signal peptide" evidence="1">
    <location>
        <begin position="1"/>
        <end position="25"/>
    </location>
</feature>
<feature type="chain" id="PRO_5047181850" description="Prokaryotic phospholipase A2" evidence="1">
    <location>
        <begin position="26"/>
        <end position="218"/>
    </location>
</feature>
<keyword evidence="1" id="KW-0732">Signal</keyword>
<dbReference type="SUPFAM" id="SSF48619">
    <property type="entry name" value="Phospholipase A2, PLA2"/>
    <property type="match status" value="1"/>
</dbReference>
<dbReference type="EMBL" id="JBBPCN010000001">
    <property type="protein sequence ID" value="MEK8072050.1"/>
    <property type="molecule type" value="Genomic_DNA"/>
</dbReference>
<evidence type="ECO:0000313" key="3">
    <source>
        <dbReference type="Proteomes" id="UP001456513"/>
    </source>
</evidence>
<gene>
    <name evidence="2" type="ORF">AABD04_14505</name>
</gene>
<proteinExistence type="predicted"/>
<sequence length="218" mass="22645">MSSNTSRNFAFLAAAIVAVTSTTGAASTPPAVDSTSPVAVSLHALITESPDTAVLSIPDDFTSVMGYRPRVQDGIAENPRGGCSSPVPLPSEFDSACKAHDLGYDLIRYAAATGATVAPQWRRSVDAQLETRMHAACVDRADDGSRRVCDAAASVASTAVDVNSWRQSFGAPMAEPMLPFVSGSAGIALIALSVTATGRYVHRRALSAELMPEPAVHA</sequence>
<evidence type="ECO:0000256" key="1">
    <source>
        <dbReference type="SAM" id="SignalP"/>
    </source>
</evidence>
<accession>A0ABU9CXF0</accession>
<evidence type="ECO:0000313" key="2">
    <source>
        <dbReference type="EMBL" id="MEK8072050.1"/>
    </source>
</evidence>